<dbReference type="PANTHER" id="PTHR21301">
    <property type="entry name" value="REVERSE TRANSCRIPTASE"/>
    <property type="match status" value="1"/>
</dbReference>
<name>A0AAV8V6E8_9CUCU</name>
<dbReference type="EMBL" id="JANEYG010000422">
    <property type="protein sequence ID" value="KAJ8909745.1"/>
    <property type="molecule type" value="Genomic_DNA"/>
</dbReference>
<reference evidence="1 2" key="1">
    <citation type="journal article" date="2023" name="Insect Mol. Biol.">
        <title>Genome sequencing provides insights into the evolution of gene families encoding plant cell wall-degrading enzymes in longhorned beetles.</title>
        <authorList>
            <person name="Shin N.R."/>
            <person name="Okamura Y."/>
            <person name="Kirsch R."/>
            <person name="Pauchet Y."/>
        </authorList>
    </citation>
    <scope>NUCLEOTIDE SEQUENCE [LARGE SCALE GENOMIC DNA]</scope>
    <source>
        <strain evidence="1">EAD_L_NR</strain>
    </source>
</reference>
<accession>A0AAV8V6E8</accession>
<evidence type="ECO:0008006" key="3">
    <source>
        <dbReference type="Google" id="ProtNLM"/>
    </source>
</evidence>
<evidence type="ECO:0000313" key="1">
    <source>
        <dbReference type="EMBL" id="KAJ8909745.1"/>
    </source>
</evidence>
<gene>
    <name evidence="1" type="ORF">NQ315_014014</name>
</gene>
<dbReference type="AlphaFoldDB" id="A0AAV8V6E8"/>
<evidence type="ECO:0000313" key="2">
    <source>
        <dbReference type="Proteomes" id="UP001159042"/>
    </source>
</evidence>
<keyword evidence="2" id="KW-1185">Reference proteome</keyword>
<comment type="caution">
    <text evidence="1">The sequence shown here is derived from an EMBL/GenBank/DDBJ whole genome shotgun (WGS) entry which is preliminary data.</text>
</comment>
<dbReference type="Proteomes" id="UP001159042">
    <property type="component" value="Unassembled WGS sequence"/>
</dbReference>
<dbReference type="PANTHER" id="PTHR21301:SF10">
    <property type="entry name" value="REVERSE TRANSCRIPTASE DOMAIN-CONTAINING PROTEIN"/>
    <property type="match status" value="1"/>
</dbReference>
<sequence length="147" mass="17116">MSRFETDTKKQLKYFPRIWLRYVDDIFAVFDTKETNLENFISELYNMFPSIKFAHEIENNERLPFLDVLVIRKNNILEFDIYRKDTSVGFCRPYIVDGAVVQSVPRKFGIQGVLVVVVVTEVFVLLSMPRGFSSGFCRPYIVDGVVV</sequence>
<proteinExistence type="predicted"/>
<organism evidence="1 2">
    <name type="scientific">Exocentrus adspersus</name>
    <dbReference type="NCBI Taxonomy" id="1586481"/>
    <lineage>
        <taxon>Eukaryota</taxon>
        <taxon>Metazoa</taxon>
        <taxon>Ecdysozoa</taxon>
        <taxon>Arthropoda</taxon>
        <taxon>Hexapoda</taxon>
        <taxon>Insecta</taxon>
        <taxon>Pterygota</taxon>
        <taxon>Neoptera</taxon>
        <taxon>Endopterygota</taxon>
        <taxon>Coleoptera</taxon>
        <taxon>Polyphaga</taxon>
        <taxon>Cucujiformia</taxon>
        <taxon>Chrysomeloidea</taxon>
        <taxon>Cerambycidae</taxon>
        <taxon>Lamiinae</taxon>
        <taxon>Acanthocinini</taxon>
        <taxon>Exocentrus</taxon>
    </lineage>
</organism>
<protein>
    <recommendedName>
        <fullName evidence="3">Reverse transcriptase domain-containing protein</fullName>
    </recommendedName>
</protein>